<dbReference type="EMBL" id="MTYJ01000046">
    <property type="protein sequence ID" value="OQV18710.1"/>
    <property type="molecule type" value="Genomic_DNA"/>
</dbReference>
<feature type="region of interest" description="Disordered" evidence="1">
    <location>
        <begin position="314"/>
        <end position="358"/>
    </location>
</feature>
<dbReference type="Proteomes" id="UP000192578">
    <property type="component" value="Unassembled WGS sequence"/>
</dbReference>
<sequence>MNQTEEHYGKEHYCPITVFRVYSATMVEEYVDSVDDDEADAAESAFLGRRRPVIIQRWWCWEDAYMEKDKWGSQGLTDSAAVNPITTAKDLVVSFMKKAASSGYNLINGATRQNSTPAPCRTTTAVITSLHSNESVSSLSTPAPCRNTTAVIKSLRSNESEARNETHPSSADIAPSSPLLSLCFDSDEGWDVATVTCQYVWCLFQASKASLSFCPGVGNVSRHDADTTSAVQSLPCDPQPEDVVDKVPKDPLRSVPAAHETVAENLSAIEEAVHPMKIPADDASVLSTVDPKASKFVGVKEKEQPMVLVNTVATPTAPEKVEEAAPVEGVPATSLSARRTSNPSSSFDYATWRPATPS</sequence>
<feature type="compositionally biased region" description="Polar residues" evidence="1">
    <location>
        <begin position="334"/>
        <end position="348"/>
    </location>
</feature>
<evidence type="ECO:0000313" key="3">
    <source>
        <dbReference type="Proteomes" id="UP000192578"/>
    </source>
</evidence>
<proteinExistence type="predicted"/>
<reference evidence="3" key="1">
    <citation type="submission" date="2017-01" db="EMBL/GenBank/DDBJ databases">
        <title>Comparative genomics of anhydrobiosis in the tardigrade Hypsibius dujardini.</title>
        <authorList>
            <person name="Yoshida Y."/>
            <person name="Koutsovoulos G."/>
            <person name="Laetsch D."/>
            <person name="Stevens L."/>
            <person name="Kumar S."/>
            <person name="Horikawa D."/>
            <person name="Ishino K."/>
            <person name="Komine S."/>
            <person name="Tomita M."/>
            <person name="Blaxter M."/>
            <person name="Arakawa K."/>
        </authorList>
    </citation>
    <scope>NUCLEOTIDE SEQUENCE [LARGE SCALE GENOMIC DNA]</scope>
    <source>
        <strain evidence="3">Z151</strain>
    </source>
</reference>
<organism evidence="2 3">
    <name type="scientific">Hypsibius exemplaris</name>
    <name type="common">Freshwater tardigrade</name>
    <dbReference type="NCBI Taxonomy" id="2072580"/>
    <lineage>
        <taxon>Eukaryota</taxon>
        <taxon>Metazoa</taxon>
        <taxon>Ecdysozoa</taxon>
        <taxon>Tardigrada</taxon>
        <taxon>Eutardigrada</taxon>
        <taxon>Parachela</taxon>
        <taxon>Hypsibioidea</taxon>
        <taxon>Hypsibiidae</taxon>
        <taxon>Hypsibius</taxon>
    </lineage>
</organism>
<name>A0A1W0WU48_HYPEX</name>
<keyword evidence="3" id="KW-1185">Reference proteome</keyword>
<gene>
    <name evidence="2" type="ORF">BV898_07149</name>
</gene>
<dbReference type="AlphaFoldDB" id="A0A1W0WU48"/>
<evidence type="ECO:0000313" key="2">
    <source>
        <dbReference type="EMBL" id="OQV18710.1"/>
    </source>
</evidence>
<comment type="caution">
    <text evidence="2">The sequence shown here is derived from an EMBL/GenBank/DDBJ whole genome shotgun (WGS) entry which is preliminary data.</text>
</comment>
<accession>A0A1W0WU48</accession>
<protein>
    <submittedName>
        <fullName evidence="2">Uncharacterized protein</fullName>
    </submittedName>
</protein>
<evidence type="ECO:0000256" key="1">
    <source>
        <dbReference type="SAM" id="MobiDB-lite"/>
    </source>
</evidence>
<dbReference type="OrthoDB" id="266334at2759"/>
<feature type="compositionally biased region" description="Low complexity" evidence="1">
    <location>
        <begin position="314"/>
        <end position="333"/>
    </location>
</feature>